<dbReference type="SUPFAM" id="SSF52540">
    <property type="entry name" value="P-loop containing nucleoside triphosphate hydrolases"/>
    <property type="match status" value="1"/>
</dbReference>
<dbReference type="InterPro" id="IPR042197">
    <property type="entry name" value="Apaf_helical"/>
</dbReference>
<dbReference type="SUPFAM" id="SSF52200">
    <property type="entry name" value="Toll/Interleukin receptor TIR domain"/>
    <property type="match status" value="1"/>
</dbReference>
<dbReference type="GeneID" id="125315225"/>
<dbReference type="InterPro" id="IPR000157">
    <property type="entry name" value="TIR_dom"/>
</dbReference>
<protein>
    <submittedName>
        <fullName evidence="6">Disease resistance protein RUN1-like</fullName>
    </submittedName>
</protein>
<dbReference type="PRINTS" id="PR00364">
    <property type="entry name" value="DISEASERSIST"/>
</dbReference>
<dbReference type="InterPro" id="IPR036390">
    <property type="entry name" value="WH_DNA-bd_sf"/>
</dbReference>
<evidence type="ECO:0000256" key="3">
    <source>
        <dbReference type="ARBA" id="ARBA00022821"/>
    </source>
</evidence>
<organism evidence="5 6">
    <name type="scientific">Rhodamnia argentea</name>
    <dbReference type="NCBI Taxonomy" id="178133"/>
    <lineage>
        <taxon>Eukaryota</taxon>
        <taxon>Viridiplantae</taxon>
        <taxon>Streptophyta</taxon>
        <taxon>Embryophyta</taxon>
        <taxon>Tracheophyta</taxon>
        <taxon>Spermatophyta</taxon>
        <taxon>Magnoliopsida</taxon>
        <taxon>eudicotyledons</taxon>
        <taxon>Gunneridae</taxon>
        <taxon>Pentapetalae</taxon>
        <taxon>rosids</taxon>
        <taxon>malvids</taxon>
        <taxon>Myrtales</taxon>
        <taxon>Myrtaceae</taxon>
        <taxon>Myrtoideae</taxon>
        <taxon>Myrteae</taxon>
        <taxon>Australasian group</taxon>
        <taxon>Rhodamnia</taxon>
    </lineage>
</organism>
<dbReference type="Gene3D" id="1.10.8.430">
    <property type="entry name" value="Helical domain of apoptotic protease-activating factors"/>
    <property type="match status" value="1"/>
</dbReference>
<dbReference type="Proteomes" id="UP000827889">
    <property type="component" value="Chromosome 5"/>
</dbReference>
<sequence>MMIQFGQLKRQLSPPPLYPSLLSKRTSQFQSQSPPISFPSFSPLHSSSLKRSLTARPQLYLPPSSTSRWLHDTFISYKQADTCNFVSHLHVALERNEIRVFVDRRMERGLEIAPAINEAIERSRSAIMVISRTFASSPWCLDELDKILECKEKKGLLVFPIFVGVDPREMREQVGLFKQIGQSEKGFGQENADKVRKWREALRKAGNLTGWSLGNRLEAEFIQSVVEKISRRLSHSGTDLFAFHPVGLDSQVQALYSLLQLEVEEVRIVGISGVSGIGKTTLARTLYDRIADQFDRSCFLTKVKDISSQDGLSKMQKTLFSDILGDGVLEFGDDIHEVMNFMRSKLHNKRVLLVFDDVEGFLEPLSNLIKAINFGLGSRIILIPRHEETLIGFHREIYKVKALKDDQALELFSWNAFQERYPKSDYKMLSNCFTNFSKGLPLVLTVMGSFLSGKSVKEWQGAFDRLKEIPRGKVHDILRIVINGLEANERTIFLDIACFLNRYDKEETIKCLNLCGIHANSGMEILIQKSLISIDENNKIWMHDLLQEMGRRIVIQECPENSSKRSRLWRHEDALQVVRQNSGTDAIEGIKLGKVDVEDLILNADSFKKMKKLRLFLMADDVPHCGPAGHLSEELRRLFARRSHVTSVSWQALWKLVSRFWSRRA</sequence>
<gene>
    <name evidence="6" type="primary">LOC125315225</name>
</gene>
<keyword evidence="1" id="KW-0433">Leucine-rich repeat</keyword>
<dbReference type="Pfam" id="PF01582">
    <property type="entry name" value="TIR"/>
    <property type="match status" value="1"/>
</dbReference>
<dbReference type="PANTHER" id="PTHR11017:SF559">
    <property type="entry name" value="DISEASE RESISTANCE PROTEIN CHL1"/>
    <property type="match status" value="1"/>
</dbReference>
<keyword evidence="2" id="KW-0677">Repeat</keyword>
<name>A0ABM3HGB3_9MYRT</name>
<dbReference type="Pfam" id="PF23282">
    <property type="entry name" value="WHD_ROQ1"/>
    <property type="match status" value="1"/>
</dbReference>
<evidence type="ECO:0000256" key="1">
    <source>
        <dbReference type="ARBA" id="ARBA00022614"/>
    </source>
</evidence>
<evidence type="ECO:0000313" key="6">
    <source>
        <dbReference type="RefSeq" id="XP_048135623.1"/>
    </source>
</evidence>
<dbReference type="SMART" id="SM00255">
    <property type="entry name" value="TIR"/>
    <property type="match status" value="1"/>
</dbReference>
<keyword evidence="5" id="KW-1185">Reference proteome</keyword>
<dbReference type="SUPFAM" id="SSF46785">
    <property type="entry name" value="Winged helix' DNA-binding domain"/>
    <property type="match status" value="1"/>
</dbReference>
<reference evidence="6" key="1">
    <citation type="submission" date="2025-08" db="UniProtKB">
        <authorList>
            <consortium name="RefSeq"/>
        </authorList>
    </citation>
    <scope>IDENTIFICATION</scope>
    <source>
        <tissue evidence="6">Leaf</tissue>
    </source>
</reference>
<dbReference type="InterPro" id="IPR002182">
    <property type="entry name" value="NB-ARC"/>
</dbReference>
<proteinExistence type="predicted"/>
<dbReference type="PANTHER" id="PTHR11017">
    <property type="entry name" value="LEUCINE-RICH REPEAT-CONTAINING PROTEIN"/>
    <property type="match status" value="1"/>
</dbReference>
<dbReference type="InterPro" id="IPR044974">
    <property type="entry name" value="Disease_R_plants"/>
</dbReference>
<dbReference type="Pfam" id="PF00931">
    <property type="entry name" value="NB-ARC"/>
    <property type="match status" value="1"/>
</dbReference>
<evidence type="ECO:0000259" key="4">
    <source>
        <dbReference type="PROSITE" id="PS50104"/>
    </source>
</evidence>
<dbReference type="Gene3D" id="3.40.50.10140">
    <property type="entry name" value="Toll/interleukin-1 receptor homology (TIR) domain"/>
    <property type="match status" value="1"/>
</dbReference>
<accession>A0ABM3HGB3</accession>
<feature type="domain" description="TIR" evidence="4">
    <location>
        <begin position="69"/>
        <end position="233"/>
    </location>
</feature>
<dbReference type="RefSeq" id="XP_048135623.1">
    <property type="nucleotide sequence ID" value="XM_048279666.1"/>
</dbReference>
<dbReference type="PROSITE" id="PS50104">
    <property type="entry name" value="TIR"/>
    <property type="match status" value="1"/>
</dbReference>
<evidence type="ECO:0000256" key="2">
    <source>
        <dbReference type="ARBA" id="ARBA00022737"/>
    </source>
</evidence>
<evidence type="ECO:0000313" key="5">
    <source>
        <dbReference type="Proteomes" id="UP000827889"/>
    </source>
</evidence>
<dbReference type="Gene3D" id="3.40.50.300">
    <property type="entry name" value="P-loop containing nucleotide triphosphate hydrolases"/>
    <property type="match status" value="1"/>
</dbReference>
<dbReference type="InterPro" id="IPR058192">
    <property type="entry name" value="WHD_ROQ1-like"/>
</dbReference>
<dbReference type="InterPro" id="IPR035897">
    <property type="entry name" value="Toll_tir_struct_dom_sf"/>
</dbReference>
<keyword evidence="3" id="KW-0611">Plant defense</keyword>
<dbReference type="InterPro" id="IPR027417">
    <property type="entry name" value="P-loop_NTPase"/>
</dbReference>